<reference evidence="6" key="1">
    <citation type="submission" date="2017-07" db="EMBL/GenBank/DDBJ databases">
        <title>Leptospira spp. isolated from tropical soils.</title>
        <authorList>
            <person name="Thibeaux R."/>
            <person name="Iraola G."/>
            <person name="Ferres I."/>
            <person name="Bierque E."/>
            <person name="Girault D."/>
            <person name="Soupe-Gilbert M.-E."/>
            <person name="Picardeau M."/>
            <person name="Goarant C."/>
        </authorList>
    </citation>
    <scope>NUCLEOTIDE SEQUENCE [LARGE SCALE GENOMIC DNA]</scope>
    <source>
        <strain evidence="6">ATI7-C-A5</strain>
    </source>
</reference>
<comment type="caution">
    <text evidence="6">The sequence shown here is derived from an EMBL/GenBank/DDBJ whole genome shotgun (WGS) entry which is preliminary data.</text>
</comment>
<keyword evidence="7" id="KW-1185">Reference proteome</keyword>
<gene>
    <name evidence="5" type="ORF">CH379_007035</name>
    <name evidence="6" type="ORF">CH379_12110</name>
</gene>
<comment type="subcellular location">
    <subcellularLocation>
        <location evidence="1">Cell envelope</location>
    </subcellularLocation>
</comment>
<dbReference type="Proteomes" id="UP000232122">
    <property type="component" value="Unassembled WGS sequence"/>
</dbReference>
<dbReference type="RefSeq" id="WP_100745444.1">
    <property type="nucleotide sequence ID" value="NZ_NPEF02000007.1"/>
</dbReference>
<proteinExistence type="predicted"/>
<keyword evidence="2 3" id="KW-0732">Signal</keyword>
<protein>
    <submittedName>
        <fullName evidence="5">Imelysin family protein</fullName>
    </submittedName>
    <submittedName>
        <fullName evidence="6">Peptidase M75</fullName>
    </submittedName>
</protein>
<dbReference type="Pfam" id="PF09375">
    <property type="entry name" value="Peptidase_M75"/>
    <property type="match status" value="1"/>
</dbReference>
<evidence type="ECO:0000256" key="1">
    <source>
        <dbReference type="ARBA" id="ARBA00004196"/>
    </source>
</evidence>
<dbReference type="GO" id="GO:0030313">
    <property type="term" value="C:cell envelope"/>
    <property type="evidence" value="ECO:0007669"/>
    <property type="project" value="UniProtKB-SubCell"/>
</dbReference>
<dbReference type="EMBL" id="NPEF02000007">
    <property type="protein sequence ID" value="MDV6235379.1"/>
    <property type="molecule type" value="Genomic_DNA"/>
</dbReference>
<feature type="chain" id="PRO_5044577309" evidence="3">
    <location>
        <begin position="21"/>
        <end position="423"/>
    </location>
</feature>
<dbReference type="AlphaFoldDB" id="A0A2N0BQ95"/>
<evidence type="ECO:0000259" key="4">
    <source>
        <dbReference type="Pfam" id="PF09375"/>
    </source>
</evidence>
<dbReference type="InterPro" id="IPR018976">
    <property type="entry name" value="Imelysin-like"/>
</dbReference>
<dbReference type="OrthoDB" id="9764688at2"/>
<dbReference type="InterPro" id="IPR038352">
    <property type="entry name" value="Imelysin_sf"/>
</dbReference>
<reference evidence="5 7" key="2">
    <citation type="journal article" date="2018" name="Microb. Genom.">
        <title>Deciphering the unexplored Leptospira diversity from soils uncovers genomic evolution to virulence.</title>
        <authorList>
            <person name="Thibeaux R."/>
            <person name="Iraola G."/>
            <person name="Ferres I."/>
            <person name="Bierque E."/>
            <person name="Girault D."/>
            <person name="Soupe-Gilbert M.E."/>
            <person name="Picardeau M."/>
            <person name="Goarant C."/>
        </authorList>
    </citation>
    <scope>NUCLEOTIDE SEQUENCE [LARGE SCALE GENOMIC DNA]</scope>
    <source>
        <strain evidence="5 7">ATI7-C-A5</strain>
    </source>
</reference>
<evidence type="ECO:0000256" key="2">
    <source>
        <dbReference type="ARBA" id="ARBA00022729"/>
    </source>
</evidence>
<accession>A0A2N0B7W4</accession>
<feature type="domain" description="Imelysin-like" evidence="4">
    <location>
        <begin position="60"/>
        <end position="346"/>
    </location>
</feature>
<evidence type="ECO:0000256" key="3">
    <source>
        <dbReference type="SAM" id="SignalP"/>
    </source>
</evidence>
<sequence length="423" mass="44734">MNLKKILCVSLVSISVLSLAVNCKPKESEDNSIVVLAAAIGSAPSASKAQVVDRYLALGYQSYDKSYQDAVALETAVTAYTNSAANHTNLKNLYVKARATYLVTEAFRFSGGPIDNTAIIGCGSNADGSGAEECEGLINAWPLDETAIDNYAGANTYTDILAANGTGGNEGDPEKSITVGWHAIEYILWGSDTGAGNETNSGVATSGDVFAKKAYLVAITGGLVKQLKLIRDQFADGTTYSTSLKSNPDAAVTAIFQGLGKFIAGEWGGERLTGTFGGDQEEEHSCFSDTTKADFYYDAQGVLNVWNGSYELQKGVVLSTGPGLSSLYGALTAPPMTAQLTQSRDAFCLNLPEETADPNYTTTCPSGSMTQRYDQIIKNAGTPVLISEYQILFNTQFLIGDTIKKTITEAARAVGVAITDFSI</sequence>
<dbReference type="EMBL" id="NPEF01000118">
    <property type="protein sequence ID" value="PJZ92634.1"/>
    <property type="molecule type" value="Genomic_DNA"/>
</dbReference>
<evidence type="ECO:0000313" key="7">
    <source>
        <dbReference type="Proteomes" id="UP000232122"/>
    </source>
</evidence>
<evidence type="ECO:0000313" key="5">
    <source>
        <dbReference type="EMBL" id="MDV6235379.1"/>
    </source>
</evidence>
<reference evidence="5" key="3">
    <citation type="submission" date="2023-10" db="EMBL/GenBank/DDBJ databases">
        <authorList>
            <person name="Picardeau M."/>
            <person name="Thibeaux R."/>
        </authorList>
    </citation>
    <scope>NUCLEOTIDE SEQUENCE</scope>
    <source>
        <strain evidence="5">ATI7-C-A5</strain>
    </source>
</reference>
<dbReference type="Gene3D" id="1.20.1420.20">
    <property type="entry name" value="M75 peptidase, HXXE motif"/>
    <property type="match status" value="1"/>
</dbReference>
<feature type="signal peptide" evidence="3">
    <location>
        <begin position="1"/>
        <end position="20"/>
    </location>
</feature>
<evidence type="ECO:0000313" key="6">
    <source>
        <dbReference type="EMBL" id="PJZ92634.1"/>
    </source>
</evidence>
<name>A0A2N0BQ95_9LEPT</name>
<organism evidence="6">
    <name type="scientific">Leptospira ellisii</name>
    <dbReference type="NCBI Taxonomy" id="2023197"/>
    <lineage>
        <taxon>Bacteria</taxon>
        <taxon>Pseudomonadati</taxon>
        <taxon>Spirochaetota</taxon>
        <taxon>Spirochaetia</taxon>
        <taxon>Leptospirales</taxon>
        <taxon>Leptospiraceae</taxon>
        <taxon>Leptospira</taxon>
    </lineage>
</organism>
<accession>A0A2N0BQ95</accession>